<protein>
    <recommendedName>
        <fullName evidence="4">IPTL-CTERM protein sorting domain-containing protein</fullName>
    </recommendedName>
</protein>
<sequence length="160" mass="16739">MKKTLLIILLLNSLYAFAQPLTSTPAGCAITVGSQYRVYQITFTSFGGRPTYQGTGGVRYTTWTDGATGVDRARLTCITLNTGAADACYVKTGTGTTSSSYTSGTATTFTVNTGTAYNESGGGTCTNVPIDGYVWILLLATACAAITVLRQNKLNLTALS</sequence>
<gene>
    <name evidence="2" type="ORF">OQZ29_00070</name>
</gene>
<comment type="caution">
    <text evidence="2">The sequence shown here is derived from an EMBL/GenBank/DDBJ whole genome shotgun (WGS) entry which is preliminary data.</text>
</comment>
<accession>A0A9X3I6W6</accession>
<evidence type="ECO:0000256" key="1">
    <source>
        <dbReference type="SAM" id="SignalP"/>
    </source>
</evidence>
<dbReference type="AlphaFoldDB" id="A0A9X3I6W6"/>
<feature type="chain" id="PRO_5040729412" description="IPTL-CTERM protein sorting domain-containing protein" evidence="1">
    <location>
        <begin position="19"/>
        <end position="160"/>
    </location>
</feature>
<keyword evidence="1" id="KW-0732">Signal</keyword>
<reference evidence="2" key="1">
    <citation type="submission" date="2022-11" db="EMBL/GenBank/DDBJ databases">
        <authorList>
            <person name="Graham C."/>
            <person name="Newman J.D."/>
        </authorList>
    </citation>
    <scope>NUCLEOTIDE SEQUENCE</scope>
    <source>
        <strain evidence="2">DSM 19486</strain>
    </source>
</reference>
<evidence type="ECO:0000313" key="2">
    <source>
        <dbReference type="EMBL" id="MCX3263126.1"/>
    </source>
</evidence>
<evidence type="ECO:0000313" key="3">
    <source>
        <dbReference type="Proteomes" id="UP001142592"/>
    </source>
</evidence>
<dbReference type="EMBL" id="JAPJUH010000001">
    <property type="protein sequence ID" value="MCX3263126.1"/>
    <property type="molecule type" value="Genomic_DNA"/>
</dbReference>
<name>A0A9X3I6W6_9SPHI</name>
<dbReference type="Proteomes" id="UP001142592">
    <property type="component" value="Unassembled WGS sequence"/>
</dbReference>
<organism evidence="2 3">
    <name type="scientific">Pedobacter agri</name>
    <dbReference type="NCBI Taxonomy" id="454586"/>
    <lineage>
        <taxon>Bacteria</taxon>
        <taxon>Pseudomonadati</taxon>
        <taxon>Bacteroidota</taxon>
        <taxon>Sphingobacteriia</taxon>
        <taxon>Sphingobacteriales</taxon>
        <taxon>Sphingobacteriaceae</taxon>
        <taxon>Pedobacter</taxon>
    </lineage>
</organism>
<feature type="signal peptide" evidence="1">
    <location>
        <begin position="1"/>
        <end position="18"/>
    </location>
</feature>
<keyword evidence="3" id="KW-1185">Reference proteome</keyword>
<evidence type="ECO:0008006" key="4">
    <source>
        <dbReference type="Google" id="ProtNLM"/>
    </source>
</evidence>
<proteinExistence type="predicted"/>
<dbReference type="RefSeq" id="WP_010602981.1">
    <property type="nucleotide sequence ID" value="NZ_JAPJUH010000001.1"/>
</dbReference>